<organism evidence="2 3">
    <name type="scientific">Mahella australiensis (strain DSM 15567 / CIP 107919 / 50-1 BON)</name>
    <dbReference type="NCBI Taxonomy" id="697281"/>
    <lineage>
        <taxon>Bacteria</taxon>
        <taxon>Bacillati</taxon>
        <taxon>Bacillota</taxon>
        <taxon>Clostridia</taxon>
        <taxon>Thermoanaerobacterales</taxon>
        <taxon>Thermoanaerobacterales Family IV. Incertae Sedis</taxon>
        <taxon>Mahella</taxon>
    </lineage>
</organism>
<dbReference type="EMBL" id="CP002360">
    <property type="protein sequence ID" value="AEE96083.1"/>
    <property type="molecule type" value="Genomic_DNA"/>
</dbReference>
<dbReference type="STRING" id="697281.Mahau_0885"/>
<accession>F4A1W7</accession>
<reference evidence="3" key="1">
    <citation type="submission" date="2010-11" db="EMBL/GenBank/DDBJ databases">
        <title>The complete genome of Mahella australiensis DSM 15567.</title>
        <authorList>
            <consortium name="US DOE Joint Genome Institute (JGI-PGF)"/>
            <person name="Lucas S."/>
            <person name="Copeland A."/>
            <person name="Lapidus A."/>
            <person name="Bruce D."/>
            <person name="Goodwin L."/>
            <person name="Pitluck S."/>
            <person name="Kyrpides N."/>
            <person name="Mavromatis K."/>
            <person name="Pagani I."/>
            <person name="Ivanova N."/>
            <person name="Teshima H."/>
            <person name="Brettin T."/>
            <person name="Detter J.C."/>
            <person name="Han C."/>
            <person name="Tapia R."/>
            <person name="Land M."/>
            <person name="Hauser L."/>
            <person name="Markowitz V."/>
            <person name="Cheng J.-F."/>
            <person name="Hugenholtz P."/>
            <person name="Woyke T."/>
            <person name="Wu D."/>
            <person name="Spring S."/>
            <person name="Pukall R."/>
            <person name="Steenblock K."/>
            <person name="Schneider S."/>
            <person name="Klenk H.-P."/>
            <person name="Eisen J.A."/>
        </authorList>
    </citation>
    <scope>NUCLEOTIDE SEQUENCE [LARGE SCALE GENOMIC DNA]</scope>
    <source>
        <strain evidence="3">DSM 15567 / CIP 107919 / 50-1 BON</strain>
    </source>
</reference>
<gene>
    <name evidence="2" type="ordered locus">Mahau_0885</name>
</gene>
<name>F4A1W7_MAHA5</name>
<dbReference type="Proteomes" id="UP000008457">
    <property type="component" value="Chromosome"/>
</dbReference>
<sequence length="105" mass="12380">MDVRPIEMLHVINKSAEVSRIQSNDQHRYINMQQYMAEEAKIQLEHRMAEVNYPEQAYADNNISEDDQNKSQYQPNRNRNEDKEGNDKEKEDVIRPSGSVIDIMI</sequence>
<reference evidence="2 3" key="2">
    <citation type="journal article" date="2011" name="Stand. Genomic Sci.">
        <title>Complete genome sequence of Mahella australiensis type strain (50-1 BON).</title>
        <authorList>
            <person name="Sikorski J."/>
            <person name="Teshima H."/>
            <person name="Nolan M."/>
            <person name="Lucas S."/>
            <person name="Hammon N."/>
            <person name="Deshpande S."/>
            <person name="Cheng J.F."/>
            <person name="Pitluck S."/>
            <person name="Liolios K."/>
            <person name="Pagani I."/>
            <person name="Ivanova N."/>
            <person name="Huntemann M."/>
            <person name="Mavromatis K."/>
            <person name="Ovchinikova G."/>
            <person name="Pati A."/>
            <person name="Tapia R."/>
            <person name="Han C."/>
            <person name="Goodwin L."/>
            <person name="Chen A."/>
            <person name="Palaniappan K."/>
            <person name="Land M."/>
            <person name="Hauser L."/>
            <person name="Ngatchou-Djao O.D."/>
            <person name="Rohde M."/>
            <person name="Pukall R."/>
            <person name="Spring S."/>
            <person name="Abt B."/>
            <person name="Goker M."/>
            <person name="Detter J.C."/>
            <person name="Woyke T."/>
            <person name="Bristow J."/>
            <person name="Markowitz V."/>
            <person name="Hugenholtz P."/>
            <person name="Eisen J.A."/>
            <person name="Kyrpides N.C."/>
            <person name="Klenk H.P."/>
            <person name="Lapidus A."/>
        </authorList>
    </citation>
    <scope>NUCLEOTIDE SEQUENCE [LARGE SCALE GENOMIC DNA]</scope>
    <source>
        <strain evidence="3">DSM 15567 / CIP 107919 / 50-1 BON</strain>
    </source>
</reference>
<evidence type="ECO:0000313" key="2">
    <source>
        <dbReference type="EMBL" id="AEE96083.1"/>
    </source>
</evidence>
<dbReference type="RefSeq" id="WP_013780513.1">
    <property type="nucleotide sequence ID" value="NC_015520.1"/>
</dbReference>
<evidence type="ECO:0000256" key="1">
    <source>
        <dbReference type="SAM" id="MobiDB-lite"/>
    </source>
</evidence>
<evidence type="ECO:0000313" key="3">
    <source>
        <dbReference type="Proteomes" id="UP000008457"/>
    </source>
</evidence>
<feature type="region of interest" description="Disordered" evidence="1">
    <location>
        <begin position="53"/>
        <end position="105"/>
    </location>
</feature>
<dbReference type="AlphaFoldDB" id="F4A1W7"/>
<keyword evidence="3" id="KW-1185">Reference proteome</keyword>
<protein>
    <submittedName>
        <fullName evidence="2">Uncharacterized protein</fullName>
    </submittedName>
</protein>
<dbReference type="KEGG" id="mas:Mahau_0885"/>
<proteinExistence type="predicted"/>
<feature type="compositionally biased region" description="Basic and acidic residues" evidence="1">
    <location>
        <begin position="78"/>
        <end position="94"/>
    </location>
</feature>
<dbReference type="HOGENOM" id="CLU_2233270_0_0_9"/>